<dbReference type="PANTHER" id="PTHR10083">
    <property type="entry name" value="KUNITZ-TYPE PROTEASE INHIBITOR-RELATED"/>
    <property type="match status" value="1"/>
</dbReference>
<dbReference type="InterPro" id="IPR002223">
    <property type="entry name" value="Kunitz_BPTI"/>
</dbReference>
<dbReference type="Pfam" id="PF00014">
    <property type="entry name" value="Kunitz_BPTI"/>
    <property type="match status" value="1"/>
</dbReference>
<evidence type="ECO:0000256" key="2">
    <source>
        <dbReference type="ARBA" id="ARBA00022900"/>
    </source>
</evidence>
<feature type="domain" description="BPTI/Kunitz inhibitor" evidence="5">
    <location>
        <begin position="78"/>
        <end position="127"/>
    </location>
</feature>
<dbReference type="InterPro" id="IPR036880">
    <property type="entry name" value="Kunitz_BPTI_sf"/>
</dbReference>
<organism evidence="6">
    <name type="scientific">Amblyomma americanum</name>
    <name type="common">Lone star tick</name>
    <dbReference type="NCBI Taxonomy" id="6943"/>
    <lineage>
        <taxon>Eukaryota</taxon>
        <taxon>Metazoa</taxon>
        <taxon>Ecdysozoa</taxon>
        <taxon>Arthropoda</taxon>
        <taxon>Chelicerata</taxon>
        <taxon>Arachnida</taxon>
        <taxon>Acari</taxon>
        <taxon>Parasitiformes</taxon>
        <taxon>Ixodida</taxon>
        <taxon>Ixodoidea</taxon>
        <taxon>Ixodidae</taxon>
        <taxon>Amblyomminae</taxon>
        <taxon>Amblyomma</taxon>
    </lineage>
</organism>
<dbReference type="GO" id="GO:0004867">
    <property type="term" value="F:serine-type endopeptidase inhibitor activity"/>
    <property type="evidence" value="ECO:0007669"/>
    <property type="project" value="UniProtKB-KW"/>
</dbReference>
<evidence type="ECO:0000256" key="3">
    <source>
        <dbReference type="ARBA" id="ARBA00023157"/>
    </source>
</evidence>
<evidence type="ECO:0000259" key="5">
    <source>
        <dbReference type="PROSITE" id="PS50279"/>
    </source>
</evidence>
<evidence type="ECO:0000256" key="4">
    <source>
        <dbReference type="SAM" id="SignalP"/>
    </source>
</evidence>
<dbReference type="EMBL" id="GBZX01000668">
    <property type="protein sequence ID" value="JAG92072.1"/>
    <property type="molecule type" value="mRNA"/>
</dbReference>
<keyword evidence="3" id="KW-1015">Disulfide bond</keyword>
<feature type="chain" id="PRO_5002212987" evidence="4">
    <location>
        <begin position="19"/>
        <end position="131"/>
    </location>
</feature>
<accession>A0A0C9SDJ2</accession>
<dbReference type="PROSITE" id="PS50279">
    <property type="entry name" value="BPTI_KUNITZ_2"/>
    <property type="match status" value="1"/>
</dbReference>
<sequence>MAIWKAVLLLALLALCSARRPNPHDPRCKSSRPPLQNDCRHRSYAFSRSTKQCTWTCGRAPFETKLECDSTCRSVAVCTAPRPSALCRGRIFPVYYFSPKTGRCHSDMGCSYTGNNFPTLSECRRTCKAGK</sequence>
<dbReference type="InterPro" id="IPR050098">
    <property type="entry name" value="TFPI/VKTCI-like"/>
</dbReference>
<reference evidence="6" key="1">
    <citation type="journal article" date="2015" name="PLoS ONE">
        <title>An Insight into the Sialome of the Lone Star Tick, Amblyomma americanum, with a Glimpse on Its Time Dependent Gene Expression.</title>
        <authorList>
            <person name="Karim S."/>
            <person name="Ribeiro J.M."/>
        </authorList>
    </citation>
    <scope>NUCLEOTIDE SEQUENCE</scope>
    <source>
        <tissue evidence="6">Salivary gland</tissue>
    </source>
</reference>
<dbReference type="SUPFAM" id="SSF57362">
    <property type="entry name" value="BPTI-like"/>
    <property type="match status" value="1"/>
</dbReference>
<dbReference type="AlphaFoldDB" id="A0A0C9SDJ2"/>
<evidence type="ECO:0000313" key="6">
    <source>
        <dbReference type="EMBL" id="JAG92072.1"/>
    </source>
</evidence>
<feature type="signal peptide" evidence="4">
    <location>
        <begin position="1"/>
        <end position="18"/>
    </location>
</feature>
<keyword evidence="4" id="KW-0732">Signal</keyword>
<protein>
    <submittedName>
        <fullName evidence="6">Putative kunitz-bpti protein</fullName>
    </submittedName>
</protein>
<keyword evidence="1" id="KW-0646">Protease inhibitor</keyword>
<name>A0A0C9SDJ2_AMBAM</name>
<dbReference type="Gene3D" id="4.10.410.10">
    <property type="entry name" value="Pancreatic trypsin inhibitor Kunitz domain"/>
    <property type="match status" value="1"/>
</dbReference>
<keyword evidence="2" id="KW-0722">Serine protease inhibitor</keyword>
<dbReference type="SMART" id="SM00131">
    <property type="entry name" value="KU"/>
    <property type="match status" value="1"/>
</dbReference>
<proteinExistence type="evidence at transcript level"/>
<dbReference type="PANTHER" id="PTHR10083:SF374">
    <property type="entry name" value="BPTI_KUNITZ INHIBITOR DOMAIN-CONTAINING PROTEIN"/>
    <property type="match status" value="1"/>
</dbReference>
<evidence type="ECO:0000256" key="1">
    <source>
        <dbReference type="ARBA" id="ARBA00022690"/>
    </source>
</evidence>